<dbReference type="EMBL" id="VTFH01000002">
    <property type="protein sequence ID" value="KAA8559856.1"/>
    <property type="molecule type" value="Genomic_DNA"/>
</dbReference>
<organism evidence="1 2">
    <name type="scientific">Pseudomonas extremaustralis</name>
    <dbReference type="NCBI Taxonomy" id="359110"/>
    <lineage>
        <taxon>Bacteria</taxon>
        <taxon>Pseudomonadati</taxon>
        <taxon>Pseudomonadota</taxon>
        <taxon>Gammaproteobacteria</taxon>
        <taxon>Pseudomonadales</taxon>
        <taxon>Pseudomonadaceae</taxon>
        <taxon>Pseudomonas</taxon>
    </lineage>
</organism>
<accession>A0A5M9IVY2</accession>
<evidence type="ECO:0000313" key="2">
    <source>
        <dbReference type="Proteomes" id="UP000323425"/>
    </source>
</evidence>
<dbReference type="Proteomes" id="UP000323425">
    <property type="component" value="Unassembled WGS sequence"/>
</dbReference>
<evidence type="ECO:0000313" key="1">
    <source>
        <dbReference type="EMBL" id="KAA8559856.1"/>
    </source>
</evidence>
<comment type="caution">
    <text evidence="1">The sequence shown here is derived from an EMBL/GenBank/DDBJ whole genome shotgun (WGS) entry which is preliminary data.</text>
</comment>
<name>A0A5M9IVY2_9PSED</name>
<gene>
    <name evidence="1" type="ORF">FX985_06239</name>
</gene>
<reference evidence="1 2" key="1">
    <citation type="journal article" date="2018" name="Plant Biotechnol. Rep.">
        <title>Diversity and antifungal activity of endophytic bacteria associated with Panax ginseng seedlings.</title>
        <authorList>
            <person name="Park J.M."/>
            <person name="Hong C.E."/>
            <person name="Jo S.H."/>
        </authorList>
    </citation>
    <scope>NUCLEOTIDE SEQUENCE [LARGE SCALE GENOMIC DNA]</scope>
    <source>
        <strain evidence="1 2">PgKB38</strain>
    </source>
</reference>
<dbReference type="AlphaFoldDB" id="A0A5M9IVY2"/>
<proteinExistence type="predicted"/>
<sequence>MNQDAQMGRQPHQASDAIIATLWFAYVFIYKGPRP</sequence>
<protein>
    <submittedName>
        <fullName evidence="1">Uncharacterized protein</fullName>
    </submittedName>
</protein>